<dbReference type="EMBL" id="BRYA01000155">
    <property type="protein sequence ID" value="GMI41674.1"/>
    <property type="molecule type" value="Genomic_DNA"/>
</dbReference>
<name>A0A9W7GAD4_9STRA</name>
<dbReference type="AlphaFoldDB" id="A0A9W7GAD4"/>
<reference evidence="3" key="1">
    <citation type="journal article" date="2023" name="Commun. Biol.">
        <title>Genome analysis of Parmales, the sister group of diatoms, reveals the evolutionary specialization of diatoms from phago-mixotrophs to photoautotrophs.</title>
        <authorList>
            <person name="Ban H."/>
            <person name="Sato S."/>
            <person name="Yoshikawa S."/>
            <person name="Yamada K."/>
            <person name="Nakamura Y."/>
            <person name="Ichinomiya M."/>
            <person name="Sato N."/>
            <person name="Blanc-Mathieu R."/>
            <person name="Endo H."/>
            <person name="Kuwata A."/>
            <person name="Ogata H."/>
        </authorList>
    </citation>
    <scope>NUCLEOTIDE SEQUENCE [LARGE SCALE GENOMIC DNA]</scope>
</reference>
<accession>A0A9W7GAD4</accession>
<proteinExistence type="predicted"/>
<feature type="region of interest" description="Disordered" evidence="1">
    <location>
        <begin position="216"/>
        <end position="243"/>
    </location>
</feature>
<protein>
    <recommendedName>
        <fullName evidence="4">C2 domain-containing protein</fullName>
    </recommendedName>
</protein>
<sequence length="243" mass="27068">MGSAVSIHKHKEHPIHHDSGQDEITKRLEVLKKFDSQVQNKILMELDRKMQDLVSHHESEESTRSTESKLPKPRNFDPNKHEARFITSITVNIKKVINVPLLSNPSGSVTLQVSLDENEGMKTIPGTRAEDTNATFEEPVVFTSKELGVENLGTYSKINLLVKRDDEDAAKVTVQMTATSSTVSSYQLDTGGTIFFEVKKGLENFEGTRQRASLRVEMKKKESESQLVGGSVRDGEEGGEEEA</sequence>
<keyword evidence="3" id="KW-1185">Reference proteome</keyword>
<evidence type="ECO:0008006" key="4">
    <source>
        <dbReference type="Google" id="ProtNLM"/>
    </source>
</evidence>
<dbReference type="OrthoDB" id="197907at2759"/>
<feature type="region of interest" description="Disordered" evidence="1">
    <location>
        <begin position="53"/>
        <end position="81"/>
    </location>
</feature>
<comment type="caution">
    <text evidence="2">The sequence shown here is derived from an EMBL/GenBank/DDBJ whole genome shotgun (WGS) entry which is preliminary data.</text>
</comment>
<organism evidence="2 3">
    <name type="scientific">Triparma columacea</name>
    <dbReference type="NCBI Taxonomy" id="722753"/>
    <lineage>
        <taxon>Eukaryota</taxon>
        <taxon>Sar</taxon>
        <taxon>Stramenopiles</taxon>
        <taxon>Ochrophyta</taxon>
        <taxon>Bolidophyceae</taxon>
        <taxon>Parmales</taxon>
        <taxon>Triparmaceae</taxon>
        <taxon>Triparma</taxon>
    </lineage>
</organism>
<gene>
    <name evidence="2" type="ORF">TrCOL_g12798</name>
</gene>
<dbReference type="Proteomes" id="UP001165065">
    <property type="component" value="Unassembled WGS sequence"/>
</dbReference>
<feature type="region of interest" description="Disordered" evidence="1">
    <location>
        <begin position="1"/>
        <end position="22"/>
    </location>
</feature>
<evidence type="ECO:0000313" key="2">
    <source>
        <dbReference type="EMBL" id="GMI41674.1"/>
    </source>
</evidence>
<evidence type="ECO:0000313" key="3">
    <source>
        <dbReference type="Proteomes" id="UP001165065"/>
    </source>
</evidence>
<evidence type="ECO:0000256" key="1">
    <source>
        <dbReference type="SAM" id="MobiDB-lite"/>
    </source>
</evidence>